<dbReference type="PaxDb" id="39947-A0A0P0V7V3"/>
<dbReference type="Proteomes" id="UP000059680">
    <property type="component" value="Chromosome 1"/>
</dbReference>
<dbReference type="EMBL" id="AP014957">
    <property type="protein sequence ID" value="BAS74187.1"/>
    <property type="molecule type" value="Genomic_DNA"/>
</dbReference>
<gene>
    <name evidence="2" type="ordered locus">Os01g0731375</name>
    <name evidence="2" type="ORF">OSNPB_010731375</name>
</gene>
<evidence type="ECO:0000256" key="1">
    <source>
        <dbReference type="SAM" id="MobiDB-lite"/>
    </source>
</evidence>
<evidence type="ECO:0000313" key="3">
    <source>
        <dbReference type="Proteomes" id="UP000059680"/>
    </source>
</evidence>
<dbReference type="AlphaFoldDB" id="A0A0P0V7V3"/>
<proteinExistence type="predicted"/>
<protein>
    <submittedName>
        <fullName evidence="2">Os01g0731375 protein</fullName>
    </submittedName>
</protein>
<evidence type="ECO:0000313" key="2">
    <source>
        <dbReference type="EMBL" id="BAS74187.1"/>
    </source>
</evidence>
<reference evidence="3" key="1">
    <citation type="journal article" date="2005" name="Nature">
        <title>The map-based sequence of the rice genome.</title>
        <authorList>
            <consortium name="International rice genome sequencing project (IRGSP)"/>
            <person name="Matsumoto T."/>
            <person name="Wu J."/>
            <person name="Kanamori H."/>
            <person name="Katayose Y."/>
            <person name="Fujisawa M."/>
            <person name="Namiki N."/>
            <person name="Mizuno H."/>
            <person name="Yamamoto K."/>
            <person name="Antonio B.A."/>
            <person name="Baba T."/>
            <person name="Sakata K."/>
            <person name="Nagamura Y."/>
            <person name="Aoki H."/>
            <person name="Arikawa K."/>
            <person name="Arita K."/>
            <person name="Bito T."/>
            <person name="Chiden Y."/>
            <person name="Fujitsuka N."/>
            <person name="Fukunaka R."/>
            <person name="Hamada M."/>
            <person name="Harada C."/>
            <person name="Hayashi A."/>
            <person name="Hijishita S."/>
            <person name="Honda M."/>
            <person name="Hosokawa S."/>
            <person name="Ichikawa Y."/>
            <person name="Idonuma A."/>
            <person name="Iijima M."/>
            <person name="Ikeda M."/>
            <person name="Ikeno M."/>
            <person name="Ito K."/>
            <person name="Ito S."/>
            <person name="Ito T."/>
            <person name="Ito Y."/>
            <person name="Ito Y."/>
            <person name="Iwabuchi A."/>
            <person name="Kamiya K."/>
            <person name="Karasawa W."/>
            <person name="Kurita K."/>
            <person name="Katagiri S."/>
            <person name="Kikuta A."/>
            <person name="Kobayashi H."/>
            <person name="Kobayashi N."/>
            <person name="Machita K."/>
            <person name="Maehara T."/>
            <person name="Masukawa M."/>
            <person name="Mizubayashi T."/>
            <person name="Mukai Y."/>
            <person name="Nagasaki H."/>
            <person name="Nagata Y."/>
            <person name="Naito S."/>
            <person name="Nakashima M."/>
            <person name="Nakama Y."/>
            <person name="Nakamichi Y."/>
            <person name="Nakamura M."/>
            <person name="Meguro A."/>
            <person name="Negishi M."/>
            <person name="Ohta I."/>
            <person name="Ohta T."/>
            <person name="Okamoto M."/>
            <person name="Ono N."/>
            <person name="Saji S."/>
            <person name="Sakaguchi M."/>
            <person name="Sakai K."/>
            <person name="Shibata M."/>
            <person name="Shimokawa T."/>
            <person name="Song J."/>
            <person name="Takazaki Y."/>
            <person name="Terasawa K."/>
            <person name="Tsugane M."/>
            <person name="Tsuji K."/>
            <person name="Ueda S."/>
            <person name="Waki K."/>
            <person name="Yamagata H."/>
            <person name="Yamamoto M."/>
            <person name="Yamamoto S."/>
            <person name="Yamane H."/>
            <person name="Yoshiki S."/>
            <person name="Yoshihara R."/>
            <person name="Yukawa K."/>
            <person name="Zhong H."/>
            <person name="Yano M."/>
            <person name="Yuan Q."/>
            <person name="Ouyang S."/>
            <person name="Liu J."/>
            <person name="Jones K.M."/>
            <person name="Gansberger K."/>
            <person name="Moffat K."/>
            <person name="Hill J."/>
            <person name="Bera J."/>
            <person name="Fadrosh D."/>
            <person name="Jin S."/>
            <person name="Johri S."/>
            <person name="Kim M."/>
            <person name="Overton L."/>
            <person name="Reardon M."/>
            <person name="Tsitrin T."/>
            <person name="Vuong H."/>
            <person name="Weaver B."/>
            <person name="Ciecko A."/>
            <person name="Tallon L."/>
            <person name="Jackson J."/>
            <person name="Pai G."/>
            <person name="Aken S.V."/>
            <person name="Utterback T."/>
            <person name="Reidmuller S."/>
            <person name="Feldblyum T."/>
            <person name="Hsiao J."/>
            <person name="Zismann V."/>
            <person name="Iobst S."/>
            <person name="de Vazeille A.R."/>
            <person name="Buell C.R."/>
            <person name="Ying K."/>
            <person name="Li Y."/>
            <person name="Lu T."/>
            <person name="Huang Y."/>
            <person name="Zhao Q."/>
            <person name="Feng Q."/>
            <person name="Zhang L."/>
            <person name="Zhu J."/>
            <person name="Weng Q."/>
            <person name="Mu J."/>
            <person name="Lu Y."/>
            <person name="Fan D."/>
            <person name="Liu Y."/>
            <person name="Guan J."/>
            <person name="Zhang Y."/>
            <person name="Yu S."/>
            <person name="Liu X."/>
            <person name="Zhang Y."/>
            <person name="Hong G."/>
            <person name="Han B."/>
            <person name="Choisne N."/>
            <person name="Demange N."/>
            <person name="Orjeda G."/>
            <person name="Samain S."/>
            <person name="Cattolico L."/>
            <person name="Pelletier E."/>
            <person name="Couloux A."/>
            <person name="Segurens B."/>
            <person name="Wincker P."/>
            <person name="D'Hont A."/>
            <person name="Scarpelli C."/>
            <person name="Weissenbach J."/>
            <person name="Salanoubat M."/>
            <person name="Quetier F."/>
            <person name="Yu Y."/>
            <person name="Kim H.R."/>
            <person name="Rambo T."/>
            <person name="Currie J."/>
            <person name="Collura K."/>
            <person name="Luo M."/>
            <person name="Yang T."/>
            <person name="Ammiraju J.S.S."/>
            <person name="Engler F."/>
            <person name="Soderlund C."/>
            <person name="Wing R.A."/>
            <person name="Palmer L.E."/>
            <person name="de la Bastide M."/>
            <person name="Spiegel L."/>
            <person name="Nascimento L."/>
            <person name="Zutavern T."/>
            <person name="O'Shaughnessy A."/>
            <person name="Dike S."/>
            <person name="Dedhia N."/>
            <person name="Preston R."/>
            <person name="Balija V."/>
            <person name="McCombie W.R."/>
            <person name="Chow T."/>
            <person name="Chen H."/>
            <person name="Chung M."/>
            <person name="Chen C."/>
            <person name="Shaw J."/>
            <person name="Wu H."/>
            <person name="Hsiao K."/>
            <person name="Chao Y."/>
            <person name="Chu M."/>
            <person name="Cheng C."/>
            <person name="Hour A."/>
            <person name="Lee P."/>
            <person name="Lin S."/>
            <person name="Lin Y."/>
            <person name="Liou J."/>
            <person name="Liu S."/>
            <person name="Hsing Y."/>
            <person name="Raghuvanshi S."/>
            <person name="Mohanty A."/>
            <person name="Bharti A.K."/>
            <person name="Gaur A."/>
            <person name="Gupta V."/>
            <person name="Kumar D."/>
            <person name="Ravi V."/>
            <person name="Vij S."/>
            <person name="Kapur A."/>
            <person name="Khurana P."/>
            <person name="Khurana P."/>
            <person name="Khurana J.P."/>
            <person name="Tyagi A.K."/>
            <person name="Gaikwad K."/>
            <person name="Singh A."/>
            <person name="Dalal V."/>
            <person name="Srivastava S."/>
            <person name="Dixit A."/>
            <person name="Pal A.K."/>
            <person name="Ghazi I.A."/>
            <person name="Yadav M."/>
            <person name="Pandit A."/>
            <person name="Bhargava A."/>
            <person name="Sureshbabu K."/>
            <person name="Batra K."/>
            <person name="Sharma T.R."/>
            <person name="Mohapatra T."/>
            <person name="Singh N.K."/>
            <person name="Messing J."/>
            <person name="Nelson A.B."/>
            <person name="Fuks G."/>
            <person name="Kavchok S."/>
            <person name="Keizer G."/>
            <person name="Linton E."/>
            <person name="Llaca V."/>
            <person name="Song R."/>
            <person name="Tanyolac B."/>
            <person name="Young S."/>
            <person name="Ho-Il K."/>
            <person name="Hahn J.H."/>
            <person name="Sangsakoo G."/>
            <person name="Vanavichit A."/>
            <person name="de Mattos Luiz.A.T."/>
            <person name="Zimmer P.D."/>
            <person name="Malone G."/>
            <person name="Dellagostin O."/>
            <person name="de Oliveira A.C."/>
            <person name="Bevan M."/>
            <person name="Bancroft I."/>
            <person name="Minx P."/>
            <person name="Cordum H."/>
            <person name="Wilson R."/>
            <person name="Cheng Z."/>
            <person name="Jin W."/>
            <person name="Jiang J."/>
            <person name="Leong S.A."/>
            <person name="Iwama H."/>
            <person name="Gojobori T."/>
            <person name="Itoh T."/>
            <person name="Niimura Y."/>
            <person name="Fujii Y."/>
            <person name="Habara T."/>
            <person name="Sakai H."/>
            <person name="Sato Y."/>
            <person name="Wilson G."/>
            <person name="Kumar K."/>
            <person name="McCouch S."/>
            <person name="Juretic N."/>
            <person name="Hoen D."/>
            <person name="Wright S."/>
            <person name="Bruskiewich R."/>
            <person name="Bureau T."/>
            <person name="Miyao A."/>
            <person name="Hirochika H."/>
            <person name="Nishikawa T."/>
            <person name="Kadowaki K."/>
            <person name="Sugiura M."/>
            <person name="Burr B."/>
            <person name="Sasaki T."/>
        </authorList>
    </citation>
    <scope>NUCLEOTIDE SEQUENCE [LARGE SCALE GENOMIC DNA]</scope>
    <source>
        <strain evidence="3">cv. Nipponbare</strain>
    </source>
</reference>
<reference evidence="2 3" key="2">
    <citation type="journal article" date="2013" name="Plant Cell Physiol.">
        <title>Rice Annotation Project Database (RAP-DB): an integrative and interactive database for rice genomics.</title>
        <authorList>
            <person name="Sakai H."/>
            <person name="Lee S.S."/>
            <person name="Tanaka T."/>
            <person name="Numa H."/>
            <person name="Kim J."/>
            <person name="Kawahara Y."/>
            <person name="Wakimoto H."/>
            <person name="Yang C.C."/>
            <person name="Iwamoto M."/>
            <person name="Abe T."/>
            <person name="Yamada Y."/>
            <person name="Muto A."/>
            <person name="Inokuchi H."/>
            <person name="Ikemura T."/>
            <person name="Matsumoto T."/>
            <person name="Sasaki T."/>
            <person name="Itoh T."/>
        </authorList>
    </citation>
    <scope>NUCLEOTIDE SEQUENCE [LARGE SCALE GENOMIC DNA]</scope>
    <source>
        <strain evidence="3">cv. Nipponbare</strain>
    </source>
</reference>
<organism evidence="2 3">
    <name type="scientific">Oryza sativa subsp. japonica</name>
    <name type="common">Rice</name>
    <dbReference type="NCBI Taxonomy" id="39947"/>
    <lineage>
        <taxon>Eukaryota</taxon>
        <taxon>Viridiplantae</taxon>
        <taxon>Streptophyta</taxon>
        <taxon>Embryophyta</taxon>
        <taxon>Tracheophyta</taxon>
        <taxon>Spermatophyta</taxon>
        <taxon>Magnoliopsida</taxon>
        <taxon>Liliopsida</taxon>
        <taxon>Poales</taxon>
        <taxon>Poaceae</taxon>
        <taxon>BOP clade</taxon>
        <taxon>Oryzoideae</taxon>
        <taxon>Oryzeae</taxon>
        <taxon>Oryzinae</taxon>
        <taxon>Oryza</taxon>
        <taxon>Oryza sativa</taxon>
    </lineage>
</organism>
<feature type="region of interest" description="Disordered" evidence="1">
    <location>
        <begin position="1"/>
        <end position="35"/>
    </location>
</feature>
<reference evidence="2 3" key="3">
    <citation type="journal article" date="2013" name="Rice">
        <title>Improvement of the Oryza sativa Nipponbare reference genome using next generation sequence and optical map data.</title>
        <authorList>
            <person name="Kawahara Y."/>
            <person name="de la Bastide M."/>
            <person name="Hamilton J.P."/>
            <person name="Kanamori H."/>
            <person name="McCombie W.R."/>
            <person name="Ouyang S."/>
            <person name="Schwartz D.C."/>
            <person name="Tanaka T."/>
            <person name="Wu J."/>
            <person name="Zhou S."/>
            <person name="Childs K.L."/>
            <person name="Davidson R.M."/>
            <person name="Lin H."/>
            <person name="Quesada-Ocampo L."/>
            <person name="Vaillancourt B."/>
            <person name="Sakai H."/>
            <person name="Lee S.S."/>
            <person name="Kim J."/>
            <person name="Numa H."/>
            <person name="Itoh T."/>
            <person name="Buell C.R."/>
            <person name="Matsumoto T."/>
        </authorList>
    </citation>
    <scope>NUCLEOTIDE SEQUENCE [LARGE SCALE GENOMIC DNA]</scope>
    <source>
        <strain evidence="3">cv. Nipponbare</strain>
    </source>
</reference>
<sequence length="137" mass="14733">MDPRLPVAGASTSPPPTPSRRRPPRTTVRTSRDRCRGERPGIEAWSWSCSCARCERMRWWMPTTATAAALDEGFGGPAAEKLATELLWLGRKMAECGAARSAAASRLVAECSRSAADLSTVLLLPLPVAEARALTVL</sequence>
<keyword evidence="3" id="KW-1185">Reference proteome</keyword>
<accession>A0A0P0V7V3</accession>
<name>A0A0P0V7V3_ORYSJ</name>
<dbReference type="InParanoid" id="A0A0P0V7V3"/>